<evidence type="ECO:0000259" key="4">
    <source>
        <dbReference type="PROSITE" id="PS50886"/>
    </source>
</evidence>
<dbReference type="PANTHER" id="PTHR11586:SF37">
    <property type="entry name" value="TRNA-BINDING DOMAIN-CONTAINING PROTEIN"/>
    <property type="match status" value="1"/>
</dbReference>
<feature type="domain" description="TRNA-binding" evidence="4">
    <location>
        <begin position="15"/>
        <end position="119"/>
    </location>
</feature>
<dbReference type="Proteomes" id="UP000199664">
    <property type="component" value="Unassembled WGS sequence"/>
</dbReference>
<dbReference type="OrthoDB" id="9794564at2"/>
<dbReference type="PANTHER" id="PTHR11586">
    <property type="entry name" value="TRNA-AMINOACYLATION COFACTOR ARC1 FAMILY MEMBER"/>
    <property type="match status" value="1"/>
</dbReference>
<dbReference type="STRING" id="1036779.SAMN04515666_107289"/>
<proteinExistence type="predicted"/>
<dbReference type="PROSITE" id="PS50886">
    <property type="entry name" value="TRBD"/>
    <property type="match status" value="1"/>
</dbReference>
<evidence type="ECO:0000313" key="6">
    <source>
        <dbReference type="Proteomes" id="UP000199664"/>
    </source>
</evidence>
<dbReference type="InterPro" id="IPR051270">
    <property type="entry name" value="Tyrosine-tRNA_ligase_regulator"/>
</dbReference>
<dbReference type="Gene3D" id="2.40.50.140">
    <property type="entry name" value="Nucleic acid-binding proteins"/>
    <property type="match status" value="1"/>
</dbReference>
<dbReference type="FunFam" id="2.40.50.140:FF:000165">
    <property type="entry name" value="Chaperone CsaA"/>
    <property type="match status" value="1"/>
</dbReference>
<name>A0A1H7VWJ7_9HYPH</name>
<dbReference type="NCBIfam" id="NF007494">
    <property type="entry name" value="PRK10089.1-3"/>
    <property type="match status" value="1"/>
</dbReference>
<dbReference type="NCBIfam" id="NF007495">
    <property type="entry name" value="PRK10089.1-4"/>
    <property type="match status" value="1"/>
</dbReference>
<keyword evidence="6" id="KW-1185">Reference proteome</keyword>
<evidence type="ECO:0000313" key="5">
    <source>
        <dbReference type="EMBL" id="SEM13187.1"/>
    </source>
</evidence>
<protein>
    <submittedName>
        <fullName evidence="5">tRNA-binding protein</fullName>
    </submittedName>
</protein>
<evidence type="ECO:0000256" key="2">
    <source>
        <dbReference type="ARBA" id="ARBA00022884"/>
    </source>
</evidence>
<dbReference type="InterPro" id="IPR002547">
    <property type="entry name" value="tRNA-bd_dom"/>
</dbReference>
<reference evidence="6" key="1">
    <citation type="submission" date="2016-10" db="EMBL/GenBank/DDBJ databases">
        <authorList>
            <person name="Varghese N."/>
            <person name="Submissions S."/>
        </authorList>
    </citation>
    <scope>NUCLEOTIDE SEQUENCE [LARGE SCALE GENOMIC DNA]</scope>
    <source>
        <strain evidence="6">LMG 26383,CCUG 61248,R- 45681</strain>
    </source>
</reference>
<dbReference type="RefSeq" id="WP_091839330.1">
    <property type="nucleotide sequence ID" value="NZ_FOAN01000007.1"/>
</dbReference>
<dbReference type="AlphaFoldDB" id="A0A1H7VWJ7"/>
<evidence type="ECO:0000256" key="1">
    <source>
        <dbReference type="ARBA" id="ARBA00022555"/>
    </source>
</evidence>
<dbReference type="InterPro" id="IPR012340">
    <property type="entry name" value="NA-bd_OB-fold"/>
</dbReference>
<accession>A0A1H7VWJ7</accession>
<keyword evidence="2 3" id="KW-0694">RNA-binding</keyword>
<dbReference type="EMBL" id="FOAN01000007">
    <property type="protein sequence ID" value="SEM13187.1"/>
    <property type="molecule type" value="Genomic_DNA"/>
</dbReference>
<gene>
    <name evidence="5" type="ORF">SAMN04515666_107289</name>
</gene>
<dbReference type="GO" id="GO:0000049">
    <property type="term" value="F:tRNA binding"/>
    <property type="evidence" value="ECO:0007669"/>
    <property type="project" value="UniProtKB-UniRule"/>
</dbReference>
<dbReference type="NCBIfam" id="TIGR02222">
    <property type="entry name" value="chap_CsaA"/>
    <property type="match status" value="1"/>
</dbReference>
<dbReference type="Pfam" id="PF01588">
    <property type="entry name" value="tRNA_bind"/>
    <property type="match status" value="1"/>
</dbReference>
<evidence type="ECO:0000256" key="3">
    <source>
        <dbReference type="PROSITE-ProRule" id="PRU00209"/>
    </source>
</evidence>
<sequence length="119" mass="12859">MSTPSEIAAEIGFDDFLKVDIRVGTIVEAAPFPEARKPAIKLVIDFGGRIGRKKSSAQITRHYRPEDLTGRQVLAVVNFPPRQIGKFMSEVLTLGVPDGDGEVVLIGPSLEVPAGGRLY</sequence>
<dbReference type="InterPro" id="IPR008231">
    <property type="entry name" value="CsaA"/>
</dbReference>
<keyword evidence="1 3" id="KW-0820">tRNA-binding</keyword>
<dbReference type="CDD" id="cd02798">
    <property type="entry name" value="tRNA_bind_CsaA"/>
    <property type="match status" value="1"/>
</dbReference>
<organism evidence="5 6">
    <name type="scientific">Bosea lupini</name>
    <dbReference type="NCBI Taxonomy" id="1036779"/>
    <lineage>
        <taxon>Bacteria</taxon>
        <taxon>Pseudomonadati</taxon>
        <taxon>Pseudomonadota</taxon>
        <taxon>Alphaproteobacteria</taxon>
        <taxon>Hyphomicrobiales</taxon>
        <taxon>Boseaceae</taxon>
        <taxon>Bosea</taxon>
    </lineage>
</organism>
<dbReference type="SUPFAM" id="SSF50249">
    <property type="entry name" value="Nucleic acid-binding proteins"/>
    <property type="match status" value="1"/>
</dbReference>